<dbReference type="Proteomes" id="UP000324104">
    <property type="component" value="Unassembled WGS sequence"/>
</dbReference>
<name>A0A5D5ANZ4_9EURY</name>
<gene>
    <name evidence="2" type="ORF">FYC77_06955</name>
</gene>
<proteinExistence type="predicted"/>
<accession>A0A5D5ANZ4</accession>
<keyword evidence="3" id="KW-1185">Reference proteome</keyword>
<feature type="region of interest" description="Disordered" evidence="1">
    <location>
        <begin position="40"/>
        <end position="158"/>
    </location>
</feature>
<sequence length="303" mass="32077">MSDGDESDREPTRRSVLRTAVAASGATALAGCLDEDIEITISSDSDDTEVSGDAGPSTDSGGSSDSPDDSSDDPDFTDDGDVEDPTDEDGADDGGDAGSKDDADDPSEDDDADDEDGAGDEDDAGEDDDTDDEDDAGEDDDESKHLEPSFSEDCIGVDPSNVQIDEISGNRWRVSSGRAGLLVFDEKENAENATEIIEHYGFTSICFVGRPDPSMTYWLTDGDAPSAPGSVDGGEDCINVDPSNIQIDEVSGNRWRISSGRAGLLVFDEKENAENAAEVIEHYGFTSICFVGRPDPSMTYWTS</sequence>
<evidence type="ECO:0000313" key="3">
    <source>
        <dbReference type="Proteomes" id="UP000324104"/>
    </source>
</evidence>
<evidence type="ECO:0000256" key="1">
    <source>
        <dbReference type="SAM" id="MobiDB-lite"/>
    </source>
</evidence>
<dbReference type="AlphaFoldDB" id="A0A5D5ANZ4"/>
<comment type="caution">
    <text evidence="2">The sequence shown here is derived from an EMBL/GenBank/DDBJ whole genome shotgun (WGS) entry which is preliminary data.</text>
</comment>
<organism evidence="2 3">
    <name type="scientific">Natrialba swarupiae</name>
    <dbReference type="NCBI Taxonomy" id="2448032"/>
    <lineage>
        <taxon>Archaea</taxon>
        <taxon>Methanobacteriati</taxon>
        <taxon>Methanobacteriota</taxon>
        <taxon>Stenosarchaea group</taxon>
        <taxon>Halobacteria</taxon>
        <taxon>Halobacteriales</taxon>
        <taxon>Natrialbaceae</taxon>
        <taxon>Natrialba</taxon>
    </lineage>
</organism>
<reference evidence="2 3" key="1">
    <citation type="submission" date="2019-08" db="EMBL/GenBank/DDBJ databases">
        <title>Archaea genome.</title>
        <authorList>
            <person name="Kajale S."/>
            <person name="Shouche Y."/>
            <person name="Deshpande N."/>
            <person name="Sharma A."/>
        </authorList>
    </citation>
    <scope>NUCLEOTIDE SEQUENCE [LARGE SCALE GENOMIC DNA]</scope>
    <source>
        <strain evidence="2 3">ESP3B_9</strain>
    </source>
</reference>
<dbReference type="EMBL" id="VTAW01000006">
    <property type="protein sequence ID" value="TYT62764.1"/>
    <property type="molecule type" value="Genomic_DNA"/>
</dbReference>
<feature type="compositionally biased region" description="Acidic residues" evidence="1">
    <location>
        <begin position="102"/>
        <end position="141"/>
    </location>
</feature>
<feature type="compositionally biased region" description="Low complexity" evidence="1">
    <location>
        <begin position="51"/>
        <end position="65"/>
    </location>
</feature>
<evidence type="ECO:0000313" key="2">
    <source>
        <dbReference type="EMBL" id="TYT62764.1"/>
    </source>
</evidence>
<feature type="compositionally biased region" description="Acidic residues" evidence="1">
    <location>
        <begin position="40"/>
        <end position="50"/>
    </location>
</feature>
<feature type="compositionally biased region" description="Acidic residues" evidence="1">
    <location>
        <begin position="66"/>
        <end position="95"/>
    </location>
</feature>
<dbReference type="RefSeq" id="WP_149080780.1">
    <property type="nucleotide sequence ID" value="NZ_VTAW01000006.1"/>
</dbReference>
<protein>
    <submittedName>
        <fullName evidence="2">Uncharacterized protein</fullName>
    </submittedName>
</protein>